<reference evidence="4 5" key="1">
    <citation type="submission" date="2019-03" db="EMBL/GenBank/DDBJ databases">
        <title>Genomic Encyclopedia of Type Strains, Phase IV (KMG-IV): sequencing the most valuable type-strain genomes for metagenomic binning, comparative biology and taxonomic classification.</title>
        <authorList>
            <person name="Goeker M."/>
        </authorList>
    </citation>
    <scope>NUCLEOTIDE SEQUENCE [LARGE SCALE GENOMIC DNA]</scope>
    <source>
        <strain evidence="4 5">DSM 45361</strain>
    </source>
</reference>
<dbReference type="InterPro" id="IPR058330">
    <property type="entry name" value="DUF8017"/>
</dbReference>
<evidence type="ECO:0000313" key="4">
    <source>
        <dbReference type="EMBL" id="TDP97315.1"/>
    </source>
</evidence>
<evidence type="ECO:0000256" key="1">
    <source>
        <dbReference type="SAM" id="MobiDB-lite"/>
    </source>
</evidence>
<feature type="region of interest" description="Disordered" evidence="1">
    <location>
        <begin position="1"/>
        <end position="70"/>
    </location>
</feature>
<feature type="compositionally biased region" description="Polar residues" evidence="1">
    <location>
        <begin position="155"/>
        <end position="171"/>
    </location>
</feature>
<feature type="compositionally biased region" description="Low complexity" evidence="1">
    <location>
        <begin position="60"/>
        <end position="70"/>
    </location>
</feature>
<dbReference type="OrthoDB" id="3614545at2"/>
<sequence length="344" mass="34930">MSTPGGYGGYGQDPNQQYDPLTGQPLPHPGHPAPDSGGFPNPAQTAAYPTGPDTGGYQGLGQYPQGQYPQGQYPQTSAFPNNFPTGGFQQLPPPKPKRTGLIVGIIAAVVVVAVGATLAVVLLNKKGDDQAGGGNPTTTTTTTSAPHTSASSGTLTAPPSSGGSNTPQVPGWQTVSVPNEHVQFDVPPDWKIESGSNTTVTIPNSRAVMEGVATFKTGACPGSPTSFRAKIGVGPESSDDPAKAAKAVATTWANGLAAAYGGKTAVPTSSPQKVNNARTDATLAVVRITTKKDSCNPPAMLVAVVSFKSGSGTESVILFGDQEVPDAITTDLAAQVLVTARPTQ</sequence>
<protein>
    <recommendedName>
        <fullName evidence="3">DUF8017 domain-containing protein</fullName>
    </recommendedName>
</protein>
<evidence type="ECO:0000313" key="5">
    <source>
        <dbReference type="Proteomes" id="UP000295444"/>
    </source>
</evidence>
<accession>A0A4R6SDX3</accession>
<keyword evidence="2" id="KW-1133">Transmembrane helix</keyword>
<dbReference type="Pfam" id="PF26056">
    <property type="entry name" value="DUF8017"/>
    <property type="match status" value="1"/>
</dbReference>
<comment type="caution">
    <text evidence="4">The sequence shown here is derived from an EMBL/GenBank/DDBJ whole genome shotgun (WGS) entry which is preliminary data.</text>
</comment>
<name>A0A4R6SDX3_LABRH</name>
<proteinExistence type="predicted"/>
<dbReference type="RefSeq" id="WP_133850536.1">
    <property type="nucleotide sequence ID" value="NZ_SNXZ01000003.1"/>
</dbReference>
<feature type="transmembrane region" description="Helical" evidence="2">
    <location>
        <begin position="101"/>
        <end position="123"/>
    </location>
</feature>
<evidence type="ECO:0000256" key="2">
    <source>
        <dbReference type="SAM" id="Phobius"/>
    </source>
</evidence>
<feature type="region of interest" description="Disordered" evidence="1">
    <location>
        <begin position="126"/>
        <end position="171"/>
    </location>
</feature>
<dbReference type="Proteomes" id="UP000295444">
    <property type="component" value="Unassembled WGS sequence"/>
</dbReference>
<feature type="domain" description="DUF8017" evidence="3">
    <location>
        <begin position="166"/>
        <end position="343"/>
    </location>
</feature>
<keyword evidence="2" id="KW-0812">Transmembrane</keyword>
<dbReference type="AlphaFoldDB" id="A0A4R6SDX3"/>
<evidence type="ECO:0000259" key="3">
    <source>
        <dbReference type="Pfam" id="PF26056"/>
    </source>
</evidence>
<keyword evidence="2" id="KW-0472">Membrane</keyword>
<keyword evidence="5" id="KW-1185">Reference proteome</keyword>
<dbReference type="EMBL" id="SNXZ01000003">
    <property type="protein sequence ID" value="TDP97315.1"/>
    <property type="molecule type" value="Genomic_DNA"/>
</dbReference>
<gene>
    <name evidence="4" type="ORF">EV186_103279</name>
</gene>
<feature type="compositionally biased region" description="Gly residues" evidence="1">
    <location>
        <begin position="1"/>
        <end position="11"/>
    </location>
</feature>
<feature type="compositionally biased region" description="Low complexity" evidence="1">
    <location>
        <begin position="136"/>
        <end position="154"/>
    </location>
</feature>
<organism evidence="4 5">
    <name type="scientific">Labedaea rhizosphaerae</name>
    <dbReference type="NCBI Taxonomy" id="598644"/>
    <lineage>
        <taxon>Bacteria</taxon>
        <taxon>Bacillati</taxon>
        <taxon>Actinomycetota</taxon>
        <taxon>Actinomycetes</taxon>
        <taxon>Pseudonocardiales</taxon>
        <taxon>Pseudonocardiaceae</taxon>
        <taxon>Labedaea</taxon>
    </lineage>
</organism>